<comment type="caution">
    <text evidence="9">The sequence shown here is derived from an EMBL/GenBank/DDBJ whole genome shotgun (WGS) entry which is preliminary data.</text>
</comment>
<dbReference type="Gene3D" id="3.30.560.10">
    <property type="entry name" value="Glucose Oxidase, domain 3"/>
    <property type="match status" value="1"/>
</dbReference>
<dbReference type="Pfam" id="PF00732">
    <property type="entry name" value="GMC_oxred_N"/>
    <property type="match status" value="1"/>
</dbReference>
<comment type="similarity">
    <text evidence="2">Belongs to the GMC oxidoreductase family.</text>
</comment>
<reference evidence="9" key="1">
    <citation type="journal article" date="2020" name="Stud. Mycol.">
        <title>101 Dothideomycetes genomes: a test case for predicting lifestyles and emergence of pathogens.</title>
        <authorList>
            <person name="Haridas S."/>
            <person name="Albert R."/>
            <person name="Binder M."/>
            <person name="Bloem J."/>
            <person name="Labutti K."/>
            <person name="Salamov A."/>
            <person name="Andreopoulos B."/>
            <person name="Baker S."/>
            <person name="Barry K."/>
            <person name="Bills G."/>
            <person name="Bluhm B."/>
            <person name="Cannon C."/>
            <person name="Castanera R."/>
            <person name="Culley D."/>
            <person name="Daum C."/>
            <person name="Ezra D."/>
            <person name="Gonzalez J."/>
            <person name="Henrissat B."/>
            <person name="Kuo A."/>
            <person name="Liang C."/>
            <person name="Lipzen A."/>
            <person name="Lutzoni F."/>
            <person name="Magnuson J."/>
            <person name="Mondo S."/>
            <person name="Nolan M."/>
            <person name="Ohm R."/>
            <person name="Pangilinan J."/>
            <person name="Park H.-J."/>
            <person name="Ramirez L."/>
            <person name="Alfaro M."/>
            <person name="Sun H."/>
            <person name="Tritt A."/>
            <person name="Yoshinaga Y."/>
            <person name="Zwiers L.-H."/>
            <person name="Turgeon B."/>
            <person name="Goodwin S."/>
            <person name="Spatafora J."/>
            <person name="Crous P."/>
            <person name="Grigoriev I."/>
        </authorList>
    </citation>
    <scope>NUCLEOTIDE SEQUENCE</scope>
    <source>
        <strain evidence="9">CBS 116435</strain>
    </source>
</reference>
<feature type="active site" description="Proton donor" evidence="6">
    <location>
        <position position="519"/>
    </location>
</feature>
<evidence type="ECO:0000256" key="7">
    <source>
        <dbReference type="PIRSR" id="PIRSR000137-2"/>
    </source>
</evidence>
<dbReference type="PIRSF" id="PIRSF000137">
    <property type="entry name" value="Alcohol_oxidase"/>
    <property type="match status" value="1"/>
</dbReference>
<evidence type="ECO:0000313" key="10">
    <source>
        <dbReference type="Proteomes" id="UP000799441"/>
    </source>
</evidence>
<dbReference type="Gene3D" id="3.50.50.60">
    <property type="entry name" value="FAD/NAD(P)-binding domain"/>
    <property type="match status" value="1"/>
</dbReference>
<dbReference type="InterPro" id="IPR036188">
    <property type="entry name" value="FAD/NAD-bd_sf"/>
</dbReference>
<keyword evidence="3" id="KW-0285">Flavoprotein</keyword>
<organism evidence="9 10">
    <name type="scientific">Polychaeton citri CBS 116435</name>
    <dbReference type="NCBI Taxonomy" id="1314669"/>
    <lineage>
        <taxon>Eukaryota</taxon>
        <taxon>Fungi</taxon>
        <taxon>Dikarya</taxon>
        <taxon>Ascomycota</taxon>
        <taxon>Pezizomycotina</taxon>
        <taxon>Dothideomycetes</taxon>
        <taxon>Dothideomycetidae</taxon>
        <taxon>Capnodiales</taxon>
        <taxon>Capnodiaceae</taxon>
        <taxon>Polychaeton</taxon>
    </lineage>
</organism>
<feature type="domain" description="Glucose-methanol-choline oxidoreductase N-terminal" evidence="8">
    <location>
        <begin position="286"/>
        <end position="300"/>
    </location>
</feature>
<proteinExistence type="inferred from homology"/>
<dbReference type="InterPro" id="IPR007867">
    <property type="entry name" value="GMC_OxRtase_C"/>
</dbReference>
<dbReference type="PANTHER" id="PTHR11552:SF201">
    <property type="entry name" value="GLUCOSE-METHANOL-CHOLINE OXIDOREDUCTASE N-TERMINAL DOMAIN-CONTAINING PROTEIN"/>
    <property type="match status" value="1"/>
</dbReference>
<dbReference type="PANTHER" id="PTHR11552">
    <property type="entry name" value="GLUCOSE-METHANOL-CHOLINE GMC OXIDOREDUCTASE"/>
    <property type="match status" value="1"/>
</dbReference>
<feature type="binding site" evidence="7">
    <location>
        <position position="246"/>
    </location>
    <ligand>
        <name>FAD</name>
        <dbReference type="ChEBI" id="CHEBI:57692"/>
    </ligand>
</feature>
<evidence type="ECO:0000256" key="2">
    <source>
        <dbReference type="ARBA" id="ARBA00010790"/>
    </source>
</evidence>
<dbReference type="SUPFAM" id="SSF51905">
    <property type="entry name" value="FAD/NAD(P)-binding domain"/>
    <property type="match status" value="1"/>
</dbReference>
<dbReference type="InterPro" id="IPR000172">
    <property type="entry name" value="GMC_OxRdtase_N"/>
</dbReference>
<dbReference type="InterPro" id="IPR012132">
    <property type="entry name" value="GMC_OxRdtase"/>
</dbReference>
<dbReference type="Proteomes" id="UP000799441">
    <property type="component" value="Unassembled WGS sequence"/>
</dbReference>
<dbReference type="GO" id="GO:0050660">
    <property type="term" value="F:flavin adenine dinucleotide binding"/>
    <property type="evidence" value="ECO:0007669"/>
    <property type="project" value="InterPro"/>
</dbReference>
<evidence type="ECO:0000256" key="4">
    <source>
        <dbReference type="ARBA" id="ARBA00022827"/>
    </source>
</evidence>
<evidence type="ECO:0000256" key="5">
    <source>
        <dbReference type="ARBA" id="ARBA00023002"/>
    </source>
</evidence>
<feature type="binding site" evidence="7">
    <location>
        <begin position="518"/>
        <end position="519"/>
    </location>
    <ligand>
        <name>FAD</name>
        <dbReference type="ChEBI" id="CHEBI:57692"/>
    </ligand>
</feature>
<gene>
    <name evidence="9" type="ORF">K431DRAFT_341687</name>
</gene>
<dbReference type="PROSITE" id="PS00624">
    <property type="entry name" value="GMC_OXRED_2"/>
    <property type="match status" value="1"/>
</dbReference>
<dbReference type="EMBL" id="MU003857">
    <property type="protein sequence ID" value="KAF2716936.1"/>
    <property type="molecule type" value="Genomic_DNA"/>
</dbReference>
<feature type="active site" description="Proton acceptor" evidence="6">
    <location>
        <position position="562"/>
    </location>
</feature>
<evidence type="ECO:0000256" key="6">
    <source>
        <dbReference type="PIRSR" id="PIRSR000137-1"/>
    </source>
</evidence>
<protein>
    <submittedName>
        <fullName evidence="9">GMC oxidoreductase</fullName>
    </submittedName>
</protein>
<dbReference type="Pfam" id="PF05199">
    <property type="entry name" value="GMC_oxred_C"/>
    <property type="match status" value="1"/>
</dbReference>
<evidence type="ECO:0000256" key="1">
    <source>
        <dbReference type="ARBA" id="ARBA00001974"/>
    </source>
</evidence>
<dbReference type="AlphaFoldDB" id="A0A9P4Q220"/>
<evidence type="ECO:0000313" key="9">
    <source>
        <dbReference type="EMBL" id="KAF2716936.1"/>
    </source>
</evidence>
<evidence type="ECO:0000259" key="8">
    <source>
        <dbReference type="PROSITE" id="PS00624"/>
    </source>
</evidence>
<dbReference type="Gene3D" id="4.10.450.10">
    <property type="entry name" value="Glucose Oxidase, domain 2"/>
    <property type="match status" value="1"/>
</dbReference>
<dbReference type="OrthoDB" id="269227at2759"/>
<keyword evidence="5" id="KW-0560">Oxidoreductase</keyword>
<dbReference type="SUPFAM" id="SSF54373">
    <property type="entry name" value="FAD-linked reductases, C-terminal domain"/>
    <property type="match status" value="1"/>
</dbReference>
<evidence type="ECO:0000256" key="3">
    <source>
        <dbReference type="ARBA" id="ARBA00022630"/>
    </source>
</evidence>
<comment type="cofactor">
    <cofactor evidence="1 7">
        <name>FAD</name>
        <dbReference type="ChEBI" id="CHEBI:57692"/>
    </cofactor>
</comment>
<keyword evidence="4 7" id="KW-0274">FAD</keyword>
<keyword evidence="10" id="KW-1185">Reference proteome</keyword>
<name>A0A9P4Q220_9PEZI</name>
<dbReference type="InterPro" id="IPR027424">
    <property type="entry name" value="Glucose_Oxidase_domain_2"/>
</dbReference>
<accession>A0A9P4Q220</accession>
<sequence length="603" mass="65746">MTTDASLVQGKTFDYIVAGGGLTGLTVASRLSENPNITVLVVEGAFDNHEDPMVKDLRAYGQAFETYLDYNLTSTPVVWQNNTPLLMVAGHTLGGSDSINGASFTKGDSSQYDLLPSLNGDASWAWEPFNNFMKMAENFHVPDEALMEKGAEWQVEYHGKGGPIQVSFSQNMYGYINLPALEAAEEVWPRLEKEPDVADGSANGGTIIPNMCYPDAEANRSSAVTGYTLDQVASRSNFNILLGHRVIEILWEDDSATTAAGVRFQASPDAEVQEVYTNREVIVACGSMQSPQLLELSGVGDPDVLESVGITTKRALSGVGKHLQEQTKNSLYFTPNTTDFDGSGPSTSIAYPNAHQVLGDNATAVYKWVSESLPDYAQQCYDQGDVADVNATIMILQAQVDDLFMNKSPAVEIFFTLSDSLELVGTDLWNLIVMARGSIHTTTNSSWDKVTIEPRYFGHPLDLLFQSLAVEQARQAFNTPPLSGFVLNETFPGQDFLAADAAREDWDEFVRQSFTSVWHPIATLAMMKEEYGGVVDSRFKVYGINNVRAVDASVLPIQLSAHLSSSLFGIAEKAAETIKEDVAAGNTTIRGANSTAPAYRFRY</sequence>
<dbReference type="GO" id="GO:0016614">
    <property type="term" value="F:oxidoreductase activity, acting on CH-OH group of donors"/>
    <property type="evidence" value="ECO:0007669"/>
    <property type="project" value="InterPro"/>
</dbReference>